<keyword evidence="8 10" id="KW-0472">Membrane</keyword>
<accession>A0A916VXX4</accession>
<evidence type="ECO:0000256" key="3">
    <source>
        <dbReference type="ARBA" id="ARBA00022452"/>
    </source>
</evidence>
<dbReference type="RefSeq" id="WP_127072980.1">
    <property type="nucleotide sequence ID" value="NZ_BMKB01000003.1"/>
</dbReference>
<evidence type="ECO:0000256" key="7">
    <source>
        <dbReference type="ARBA" id="ARBA00023114"/>
    </source>
</evidence>
<evidence type="ECO:0000256" key="2">
    <source>
        <dbReference type="ARBA" id="ARBA00022448"/>
    </source>
</evidence>
<dbReference type="GO" id="GO:0009279">
    <property type="term" value="C:cell outer membrane"/>
    <property type="evidence" value="ECO:0007669"/>
    <property type="project" value="UniProtKB-SubCell"/>
</dbReference>
<dbReference type="InterPro" id="IPR003684">
    <property type="entry name" value="Porin_alphabac"/>
</dbReference>
<feature type="signal peptide" evidence="10">
    <location>
        <begin position="1"/>
        <end position="22"/>
    </location>
</feature>
<dbReference type="OrthoDB" id="7801681at2"/>
<keyword evidence="2 10" id="KW-0813">Transport</keyword>
<dbReference type="GO" id="GO:0046930">
    <property type="term" value="C:pore complex"/>
    <property type="evidence" value="ECO:0007669"/>
    <property type="project" value="UniProtKB-KW"/>
</dbReference>
<dbReference type="GO" id="GO:0015288">
    <property type="term" value="F:porin activity"/>
    <property type="evidence" value="ECO:0007669"/>
    <property type="project" value="UniProtKB-KW"/>
</dbReference>
<evidence type="ECO:0000313" key="12">
    <source>
        <dbReference type="Proteomes" id="UP000596977"/>
    </source>
</evidence>
<dbReference type="EMBL" id="BMKB01000003">
    <property type="protein sequence ID" value="GGA50828.1"/>
    <property type="molecule type" value="Genomic_DNA"/>
</dbReference>
<dbReference type="Proteomes" id="UP000596977">
    <property type="component" value="Unassembled WGS sequence"/>
</dbReference>
<protein>
    <recommendedName>
        <fullName evidence="10">Porin</fullName>
    </recommendedName>
</protein>
<proteinExistence type="inferred from homology"/>
<feature type="chain" id="PRO_5038154442" description="Porin" evidence="10">
    <location>
        <begin position="23"/>
        <end position="476"/>
    </location>
</feature>
<reference evidence="11 12" key="1">
    <citation type="journal article" date="2014" name="Int. J. Syst. Evol. Microbiol.">
        <title>Complete genome sequence of Corynebacterium casei LMG S-19264T (=DSM 44701T), isolated from a smear-ripened cheese.</title>
        <authorList>
            <consortium name="US DOE Joint Genome Institute (JGI-PGF)"/>
            <person name="Walter F."/>
            <person name="Albersmeier A."/>
            <person name="Kalinowski J."/>
            <person name="Ruckert C."/>
        </authorList>
    </citation>
    <scope>NUCLEOTIDE SEQUENCE [LARGE SCALE GENOMIC DNA]</scope>
    <source>
        <strain evidence="11 12">CGMCC 1.15896</strain>
    </source>
</reference>
<evidence type="ECO:0000313" key="11">
    <source>
        <dbReference type="EMBL" id="GGA50828.1"/>
    </source>
</evidence>
<keyword evidence="4 10" id="KW-0812">Transmembrane</keyword>
<comment type="subcellular location">
    <subcellularLocation>
        <location evidence="10">Cell outer membrane</location>
        <topology evidence="10">Multi-pass membrane protein</topology>
    </subcellularLocation>
</comment>
<comment type="similarity">
    <text evidence="1 10">Belongs to the alphaproteobacteria porin family.</text>
</comment>
<sequence>MKLKSLLLGSAAALALSTGAQAADPIASFVSLDVCDAYGISGLTIASDDTCLKISGSVSYEFRWGDYGPATTRGYFYHDGGGTSSIINDDGVIDWRSRLETILQFEATTQTDEGAARAVIRLRERQRSGGGDNATDRGHHLRAEQAYVSFGDTTVLSAGMKPSIARTGHGSPYNFLGLVNANEADSAGGADWRFGDHVRTGGTGFSVVSEFGDGFRAGVGLENINRWATPNPAGDPNRMVNDIITDPRAGTVVGFVEATGAWGGAHLTLMVDDALNGFEDSVFAFHTGATANLDQFAVTAALAGNSNEFFSGVLSGKGTFDLFTLAVSGEFASVGAGNSSNNTGEDLVGLGFGASVGFQVTDMIALNLGGRYWDADSGNKVADNTEIWDVALQVAASVSESLTATGTIGYEAAGSNAGNINVAAYDLTTAGIPDDGAFYGEVGLAYAPGGGFATGGKLRVNSYGAYRVDLNASKSF</sequence>
<keyword evidence="5 10" id="KW-0732">Signal</keyword>
<name>A0A916VXX4_9HYPH</name>
<evidence type="ECO:0000256" key="10">
    <source>
        <dbReference type="RuleBase" id="RU364005"/>
    </source>
</evidence>
<gene>
    <name evidence="11" type="ORF">GCM10011499_21040</name>
</gene>
<comment type="function">
    <text evidence="10">Forms passive diffusion pores that allow small molecular weight hydrophilic materials across the outer membrane.</text>
</comment>
<dbReference type="Pfam" id="PF02530">
    <property type="entry name" value="Porin_2"/>
    <property type="match status" value="1"/>
</dbReference>
<dbReference type="AlphaFoldDB" id="A0A916VXX4"/>
<comment type="caution">
    <text evidence="11">The sequence shown here is derived from an EMBL/GenBank/DDBJ whole genome shotgun (WGS) entry which is preliminary data.</text>
</comment>
<evidence type="ECO:0000256" key="1">
    <source>
        <dbReference type="ARBA" id="ARBA00009521"/>
    </source>
</evidence>
<evidence type="ECO:0000256" key="6">
    <source>
        <dbReference type="ARBA" id="ARBA00023065"/>
    </source>
</evidence>
<comment type="domain">
    <text evidence="10">Consists of 16-stranded beta-barrel sheets, with large surface-exposed loops, that form a transmembrane pore at the center of each barrel. The pore is partially ocluded by a peptide loop that folds into the pore lumen.</text>
</comment>
<keyword evidence="9 10" id="KW-0998">Cell outer membrane</keyword>
<evidence type="ECO:0000256" key="5">
    <source>
        <dbReference type="ARBA" id="ARBA00022729"/>
    </source>
</evidence>
<dbReference type="GO" id="GO:0006811">
    <property type="term" value="P:monoatomic ion transport"/>
    <property type="evidence" value="ECO:0007669"/>
    <property type="project" value="UniProtKB-KW"/>
</dbReference>
<organism evidence="11 12">
    <name type="scientific">Pelagibacterium lentulum</name>
    <dbReference type="NCBI Taxonomy" id="2029865"/>
    <lineage>
        <taxon>Bacteria</taxon>
        <taxon>Pseudomonadati</taxon>
        <taxon>Pseudomonadota</taxon>
        <taxon>Alphaproteobacteria</taxon>
        <taxon>Hyphomicrobiales</taxon>
        <taxon>Devosiaceae</taxon>
        <taxon>Pelagibacterium</taxon>
    </lineage>
</organism>
<evidence type="ECO:0000256" key="8">
    <source>
        <dbReference type="ARBA" id="ARBA00023136"/>
    </source>
</evidence>
<keyword evidence="7 10" id="KW-0626">Porin</keyword>
<keyword evidence="3 10" id="KW-1134">Transmembrane beta strand</keyword>
<keyword evidence="6 10" id="KW-0406">Ion transport</keyword>
<evidence type="ECO:0000256" key="9">
    <source>
        <dbReference type="ARBA" id="ARBA00023237"/>
    </source>
</evidence>
<evidence type="ECO:0000256" key="4">
    <source>
        <dbReference type="ARBA" id="ARBA00022692"/>
    </source>
</evidence>
<keyword evidence="12" id="KW-1185">Reference proteome</keyword>